<dbReference type="GeneID" id="54580096"/>
<evidence type="ECO:0000256" key="1">
    <source>
        <dbReference type="SAM" id="MobiDB-lite"/>
    </source>
</evidence>
<organism evidence="2 3">
    <name type="scientific">Trematosphaeria pertusa</name>
    <dbReference type="NCBI Taxonomy" id="390896"/>
    <lineage>
        <taxon>Eukaryota</taxon>
        <taxon>Fungi</taxon>
        <taxon>Dikarya</taxon>
        <taxon>Ascomycota</taxon>
        <taxon>Pezizomycotina</taxon>
        <taxon>Dothideomycetes</taxon>
        <taxon>Pleosporomycetidae</taxon>
        <taxon>Pleosporales</taxon>
        <taxon>Massarineae</taxon>
        <taxon>Trematosphaeriaceae</taxon>
        <taxon>Trematosphaeria</taxon>
    </lineage>
</organism>
<evidence type="ECO:0000313" key="2">
    <source>
        <dbReference type="EMBL" id="KAF2249954.1"/>
    </source>
</evidence>
<proteinExistence type="predicted"/>
<dbReference type="AlphaFoldDB" id="A0A6A6IH83"/>
<feature type="region of interest" description="Disordered" evidence="1">
    <location>
        <begin position="198"/>
        <end position="217"/>
    </location>
</feature>
<dbReference type="EMBL" id="ML987194">
    <property type="protein sequence ID" value="KAF2249954.1"/>
    <property type="molecule type" value="Genomic_DNA"/>
</dbReference>
<accession>A0A6A6IH83</accession>
<dbReference type="Proteomes" id="UP000800094">
    <property type="component" value="Unassembled WGS sequence"/>
</dbReference>
<gene>
    <name evidence="2" type="ORF">BU26DRAFT_504371</name>
</gene>
<feature type="region of interest" description="Disordered" evidence="1">
    <location>
        <begin position="1"/>
        <end position="51"/>
    </location>
</feature>
<reference evidence="2" key="1">
    <citation type="journal article" date="2020" name="Stud. Mycol.">
        <title>101 Dothideomycetes genomes: a test case for predicting lifestyles and emergence of pathogens.</title>
        <authorList>
            <person name="Haridas S."/>
            <person name="Albert R."/>
            <person name="Binder M."/>
            <person name="Bloem J."/>
            <person name="Labutti K."/>
            <person name="Salamov A."/>
            <person name="Andreopoulos B."/>
            <person name="Baker S."/>
            <person name="Barry K."/>
            <person name="Bills G."/>
            <person name="Bluhm B."/>
            <person name="Cannon C."/>
            <person name="Castanera R."/>
            <person name="Culley D."/>
            <person name="Daum C."/>
            <person name="Ezra D."/>
            <person name="Gonzalez J."/>
            <person name="Henrissat B."/>
            <person name="Kuo A."/>
            <person name="Liang C."/>
            <person name="Lipzen A."/>
            <person name="Lutzoni F."/>
            <person name="Magnuson J."/>
            <person name="Mondo S."/>
            <person name="Nolan M."/>
            <person name="Ohm R."/>
            <person name="Pangilinan J."/>
            <person name="Park H.-J."/>
            <person name="Ramirez L."/>
            <person name="Alfaro M."/>
            <person name="Sun H."/>
            <person name="Tritt A."/>
            <person name="Yoshinaga Y."/>
            <person name="Zwiers L.-H."/>
            <person name="Turgeon B."/>
            <person name="Goodwin S."/>
            <person name="Spatafora J."/>
            <person name="Crous P."/>
            <person name="Grigoriev I."/>
        </authorList>
    </citation>
    <scope>NUCLEOTIDE SEQUENCE</scope>
    <source>
        <strain evidence="2">CBS 122368</strain>
    </source>
</reference>
<evidence type="ECO:0000313" key="3">
    <source>
        <dbReference type="Proteomes" id="UP000800094"/>
    </source>
</evidence>
<feature type="compositionally biased region" description="Basic and acidic residues" evidence="1">
    <location>
        <begin position="16"/>
        <end position="30"/>
    </location>
</feature>
<dbReference type="RefSeq" id="XP_033684958.1">
    <property type="nucleotide sequence ID" value="XM_033826766.1"/>
</dbReference>
<name>A0A6A6IH83_9PLEO</name>
<keyword evidence="3" id="KW-1185">Reference proteome</keyword>
<protein>
    <submittedName>
        <fullName evidence="2">Uncharacterized protein</fullName>
    </submittedName>
</protein>
<sequence length="379" mass="42647">MADDFSEFINEEMFEDEYKDKPRDEDKPSEIEDLFNKSPSAPVDEEAASSRALEGEYWETLEWISKILKEKLLGSSPWGKIAASAPYDSLTENQRESRRLIEEHVGNQIGGQSTLGDIDTIRKTIADYEKQDTAEINSEEFDSNRSVLALDDFESDFKASGDEVDIDERIEEAAREIDRIGRHLKDSGMMDEWSLWEGNEEERTETEEKGTSSKTPTTADVEYGVRMSDTYTLSSQVDKGLRQSLPWYCLATLASKRPEDIPKITPNPAPNSDRLLKCPDGNCRSTYRSTTGFGGGISLQLSAYREKKVVTGVVAALEGYVGGRWICLTCLGPQENVRTGRIVHNVTINRWDKEKTCHACRSIFSKVVAGRQEDGLRII</sequence>
<feature type="compositionally biased region" description="Acidic residues" evidence="1">
    <location>
        <begin position="1"/>
        <end position="15"/>
    </location>
</feature>